<reference evidence="2" key="1">
    <citation type="journal article" date="2021" name="Genome Biol. Evol.">
        <title>The assembled and annotated genome of the fairy-ring fungus Marasmius oreades.</title>
        <authorList>
            <person name="Hiltunen M."/>
            <person name="Ament-Velasquez S.L."/>
            <person name="Johannesson H."/>
        </authorList>
    </citation>
    <scope>NUCLEOTIDE SEQUENCE</scope>
    <source>
        <strain evidence="2">03SP1</strain>
    </source>
</reference>
<proteinExistence type="predicted"/>
<evidence type="ECO:0000256" key="1">
    <source>
        <dbReference type="SAM" id="MobiDB-lite"/>
    </source>
</evidence>
<dbReference type="EMBL" id="CM032191">
    <property type="protein sequence ID" value="KAG7085685.1"/>
    <property type="molecule type" value="Genomic_DNA"/>
</dbReference>
<feature type="compositionally biased region" description="Polar residues" evidence="1">
    <location>
        <begin position="245"/>
        <end position="266"/>
    </location>
</feature>
<feature type="region of interest" description="Disordered" evidence="1">
    <location>
        <begin position="171"/>
        <end position="231"/>
    </location>
</feature>
<organism evidence="2 3">
    <name type="scientific">Marasmius oreades</name>
    <name type="common">fairy-ring Marasmius</name>
    <dbReference type="NCBI Taxonomy" id="181124"/>
    <lineage>
        <taxon>Eukaryota</taxon>
        <taxon>Fungi</taxon>
        <taxon>Dikarya</taxon>
        <taxon>Basidiomycota</taxon>
        <taxon>Agaricomycotina</taxon>
        <taxon>Agaricomycetes</taxon>
        <taxon>Agaricomycetidae</taxon>
        <taxon>Agaricales</taxon>
        <taxon>Marasmiineae</taxon>
        <taxon>Marasmiaceae</taxon>
        <taxon>Marasmius</taxon>
    </lineage>
</organism>
<feature type="region of interest" description="Disordered" evidence="1">
    <location>
        <begin position="663"/>
        <end position="693"/>
    </location>
</feature>
<dbReference type="Proteomes" id="UP001049176">
    <property type="component" value="Chromosome 11"/>
</dbReference>
<feature type="compositionally biased region" description="Low complexity" evidence="1">
    <location>
        <begin position="623"/>
        <end position="640"/>
    </location>
</feature>
<gene>
    <name evidence="2" type="ORF">E1B28_003230</name>
</gene>
<evidence type="ECO:0000313" key="2">
    <source>
        <dbReference type="EMBL" id="KAG7085685.1"/>
    </source>
</evidence>
<protein>
    <submittedName>
        <fullName evidence="2">Uncharacterized protein</fullName>
    </submittedName>
</protein>
<accession>A0A9P7UKH7</accession>
<feature type="compositionally biased region" description="Polar residues" evidence="1">
    <location>
        <begin position="193"/>
        <end position="212"/>
    </location>
</feature>
<dbReference type="RefSeq" id="XP_043002156.1">
    <property type="nucleotide sequence ID" value="XM_043160200.1"/>
</dbReference>
<dbReference type="OrthoDB" id="3254160at2759"/>
<feature type="compositionally biased region" description="Polar residues" evidence="1">
    <location>
        <begin position="172"/>
        <end position="181"/>
    </location>
</feature>
<comment type="caution">
    <text evidence="2">The sequence shown here is derived from an EMBL/GenBank/DDBJ whole genome shotgun (WGS) entry which is preliminary data.</text>
</comment>
<dbReference type="GeneID" id="66072306"/>
<keyword evidence="3" id="KW-1185">Reference proteome</keyword>
<dbReference type="KEGG" id="more:E1B28_003230"/>
<evidence type="ECO:0000313" key="3">
    <source>
        <dbReference type="Proteomes" id="UP001049176"/>
    </source>
</evidence>
<feature type="region of interest" description="Disordered" evidence="1">
    <location>
        <begin position="243"/>
        <end position="266"/>
    </location>
</feature>
<name>A0A9P7UKH7_9AGAR</name>
<feature type="region of interest" description="Disordered" evidence="1">
    <location>
        <begin position="610"/>
        <end position="640"/>
    </location>
</feature>
<sequence length="693" mass="77155">MVDLFDNISRNLERIGAVPVEEYLNSAKYDTLPVNYDLDLNFSSDTETSNKPLDGNIEHEAKTSVITTEPFQHDATASENPLELLKSQCKACFPNYPIWDILRFTIDEDTILITGETHKTWRAKLTITKPSGEFMSVRSLQSTDNAAVLGDAIQKAIEGGALDFIARHDSPLSDQTQQTRPVESDKCLPADETSPSEPVQTDPPSEPTQSTKLGKAARKKERKQKKRIRESREAAVIIASEADNDSTVSELAQSQGAKTSVSETSNTTARSTIEEVEALFATHKHQNSILRWYRYTRKPQDRKGTSTCGFALFVKLSNAVHHVYSSPSIYADEGVAKEACAEVALREGFSEFMRSFEGSPYSAITDDSDTVIDLQRFYECLSKPFRETFGNRAAHEIQATQWLNTTVDKAKGSQLVCSFHSIRRNGGDNLVGYLLRLERGTVTMSYLVEPRFRKEKDAKAAVCLQAMALGLGDYLRSLELEVESRVTRPMKDFANKIRKVLPNPSTEITFTVEREAYGAAVHIKSNIDSPEGGRSKYSVPCEYRSKSDAETAVLCVATRVGAIEYLMFGKKPPPPGYVPTLANEAIEVLDDQKKRAQERLEVEPGEVVRTMTPVPDETSRGDLSLAQGSSSSLLPPPLSQLYSPNMLDSITHAQELMRLRANVEKSRPAHGQQKRCLEQEEQNLSRVKRAKVK</sequence>
<dbReference type="AlphaFoldDB" id="A0A9P7UKH7"/>
<feature type="compositionally biased region" description="Basic residues" evidence="1">
    <location>
        <begin position="215"/>
        <end position="229"/>
    </location>
</feature>